<evidence type="ECO:0000313" key="1">
    <source>
        <dbReference type="EMBL" id="RIB29556.1"/>
    </source>
</evidence>
<evidence type="ECO:0000313" key="2">
    <source>
        <dbReference type="Proteomes" id="UP000266673"/>
    </source>
</evidence>
<dbReference type="AlphaFoldDB" id="A0A397WC39"/>
<dbReference type="STRING" id="44941.A0A397WC39"/>
<gene>
    <name evidence="1" type="ORF">C2G38_2027616</name>
</gene>
<protein>
    <submittedName>
        <fullName evidence="1">Uncharacterized protein</fullName>
    </submittedName>
</protein>
<proteinExistence type="predicted"/>
<organism evidence="1 2">
    <name type="scientific">Gigaspora rosea</name>
    <dbReference type="NCBI Taxonomy" id="44941"/>
    <lineage>
        <taxon>Eukaryota</taxon>
        <taxon>Fungi</taxon>
        <taxon>Fungi incertae sedis</taxon>
        <taxon>Mucoromycota</taxon>
        <taxon>Glomeromycotina</taxon>
        <taxon>Glomeromycetes</taxon>
        <taxon>Diversisporales</taxon>
        <taxon>Gigasporaceae</taxon>
        <taxon>Gigaspora</taxon>
    </lineage>
</organism>
<sequence>MTISFRIDNNGNIRLPFGRSVEHYFYSLPISQNIRYKVQSRKRVNDTVKQGLITVERVEGSVDYLSWKTNKGHSKSTNRLDNILRLTENERCRVQQICAGIKSDIHVWRWVWFCSGEGGCQRSCGRFGDCIKECNHYSDQYNFNNSFDMHKCSV</sequence>
<dbReference type="Proteomes" id="UP000266673">
    <property type="component" value="Unassembled WGS sequence"/>
</dbReference>
<accession>A0A397WC39</accession>
<dbReference type="OrthoDB" id="2421874at2759"/>
<keyword evidence="2" id="KW-1185">Reference proteome</keyword>
<name>A0A397WC39_9GLOM</name>
<dbReference type="EMBL" id="QKWP01000035">
    <property type="protein sequence ID" value="RIB29556.1"/>
    <property type="molecule type" value="Genomic_DNA"/>
</dbReference>
<comment type="caution">
    <text evidence="1">The sequence shown here is derived from an EMBL/GenBank/DDBJ whole genome shotgun (WGS) entry which is preliminary data.</text>
</comment>
<reference evidence="1 2" key="1">
    <citation type="submission" date="2018-06" db="EMBL/GenBank/DDBJ databases">
        <title>Comparative genomics reveals the genomic features of Rhizophagus irregularis, R. cerebriforme, R. diaphanum and Gigaspora rosea, and their symbiotic lifestyle signature.</title>
        <authorList>
            <person name="Morin E."/>
            <person name="San Clemente H."/>
            <person name="Chen E.C.H."/>
            <person name="De La Providencia I."/>
            <person name="Hainaut M."/>
            <person name="Kuo A."/>
            <person name="Kohler A."/>
            <person name="Murat C."/>
            <person name="Tang N."/>
            <person name="Roy S."/>
            <person name="Loubradou J."/>
            <person name="Henrissat B."/>
            <person name="Grigoriev I.V."/>
            <person name="Corradi N."/>
            <person name="Roux C."/>
            <person name="Martin F.M."/>
        </authorList>
    </citation>
    <scope>NUCLEOTIDE SEQUENCE [LARGE SCALE GENOMIC DNA]</scope>
    <source>
        <strain evidence="1 2">DAOM 194757</strain>
    </source>
</reference>